<dbReference type="Proteomes" id="UP001153636">
    <property type="component" value="Chromosome 10"/>
</dbReference>
<protein>
    <recommendedName>
        <fullName evidence="7">Partial AB-hydrolase lipase domain-containing protein</fullName>
    </recommendedName>
</protein>
<dbReference type="AlphaFoldDB" id="A0A9P0G3B2"/>
<dbReference type="FunFam" id="3.40.50.1820:FF:000057">
    <property type="entry name" value="Lipase"/>
    <property type="match status" value="1"/>
</dbReference>
<dbReference type="EMBL" id="OV651822">
    <property type="protein sequence ID" value="CAH1100354.1"/>
    <property type="molecule type" value="Genomic_DNA"/>
</dbReference>
<organism evidence="8 9">
    <name type="scientific">Psylliodes chrysocephalus</name>
    <dbReference type="NCBI Taxonomy" id="3402493"/>
    <lineage>
        <taxon>Eukaryota</taxon>
        <taxon>Metazoa</taxon>
        <taxon>Ecdysozoa</taxon>
        <taxon>Arthropoda</taxon>
        <taxon>Hexapoda</taxon>
        <taxon>Insecta</taxon>
        <taxon>Pterygota</taxon>
        <taxon>Neoptera</taxon>
        <taxon>Endopterygota</taxon>
        <taxon>Coleoptera</taxon>
        <taxon>Polyphaga</taxon>
        <taxon>Cucujiformia</taxon>
        <taxon>Chrysomeloidea</taxon>
        <taxon>Chrysomelidae</taxon>
        <taxon>Galerucinae</taxon>
        <taxon>Alticini</taxon>
        <taxon>Psylliodes</taxon>
    </lineage>
</organism>
<dbReference type="Gene3D" id="3.40.50.1820">
    <property type="entry name" value="alpha/beta hydrolase"/>
    <property type="match status" value="1"/>
</dbReference>
<gene>
    <name evidence="8" type="ORF">PSYICH_LOCUS1977</name>
</gene>
<dbReference type="OrthoDB" id="9974421at2759"/>
<sequence>MYIKSNIPKLLIILTTTISIFKSEKHCSFWEKYILWHDCSHDKNQTTHCTYFQRFVSWDNECSPGADPPHPSKCTELETVLMKKEYCEYNPDEFLDVPQIIARHGYKSETHEVITQDGYILELHRIPNLKEQAQPVFLQHGLFGSSADWLLNGNDSIAFLLVDHGYDVWMGNSRGNTYSDGHNSYPNHNPLYWNFSFHEMGVNDLDKVIMYIVFVTKLPGELIYMGYSTGAMLGFIYSTTMPISERLIKLIVAISPSVYPSHLTSPIKYLAPFIDDSKWVMENLGMHQFLPKNKILELLSMHCRLLGIQKIVCDNFIFSIFGYSEEEFNVPMLPILLSKMPSGVSTKTISQFVQSIKRGGTFQRFDHGEDLNYKLYGTKRPPKYDLKKVKTPVYIIYSMYDWFSNHTDVLHLANHLRHVVEAYKVDKNHFGYLDFLFGKELVQLVIQPILQVLELFKINTTYKINVDDEDDDDDYDPENYDDEYE</sequence>
<dbReference type="GO" id="GO:0016042">
    <property type="term" value="P:lipid catabolic process"/>
    <property type="evidence" value="ECO:0007669"/>
    <property type="project" value="UniProtKB-KW"/>
</dbReference>
<dbReference type="SUPFAM" id="SSF53474">
    <property type="entry name" value="alpha/beta-Hydrolases"/>
    <property type="match status" value="1"/>
</dbReference>
<dbReference type="Pfam" id="PF04083">
    <property type="entry name" value="Abhydro_lipase"/>
    <property type="match status" value="1"/>
</dbReference>
<dbReference type="InterPro" id="IPR029058">
    <property type="entry name" value="AB_hydrolase_fold"/>
</dbReference>
<evidence type="ECO:0000256" key="4">
    <source>
        <dbReference type="ARBA" id="ARBA00022963"/>
    </source>
</evidence>
<accession>A0A9P0G3B2</accession>
<feature type="domain" description="Partial AB-hydrolase lipase" evidence="7">
    <location>
        <begin position="97"/>
        <end position="153"/>
    </location>
</feature>
<evidence type="ECO:0000259" key="7">
    <source>
        <dbReference type="Pfam" id="PF04083"/>
    </source>
</evidence>
<dbReference type="GO" id="GO:0016787">
    <property type="term" value="F:hydrolase activity"/>
    <property type="evidence" value="ECO:0007669"/>
    <property type="project" value="UniProtKB-KW"/>
</dbReference>
<evidence type="ECO:0000256" key="5">
    <source>
        <dbReference type="ARBA" id="ARBA00023098"/>
    </source>
</evidence>
<evidence type="ECO:0000313" key="9">
    <source>
        <dbReference type="Proteomes" id="UP001153636"/>
    </source>
</evidence>
<name>A0A9P0G3B2_9CUCU</name>
<keyword evidence="3" id="KW-0378">Hydrolase</keyword>
<reference evidence="8" key="1">
    <citation type="submission" date="2022-01" db="EMBL/GenBank/DDBJ databases">
        <authorList>
            <person name="King R."/>
        </authorList>
    </citation>
    <scope>NUCLEOTIDE SEQUENCE</scope>
</reference>
<keyword evidence="4" id="KW-0442">Lipid degradation</keyword>
<keyword evidence="5" id="KW-0443">Lipid metabolism</keyword>
<evidence type="ECO:0000256" key="1">
    <source>
        <dbReference type="ARBA" id="ARBA00010701"/>
    </source>
</evidence>
<evidence type="ECO:0000256" key="3">
    <source>
        <dbReference type="ARBA" id="ARBA00022801"/>
    </source>
</evidence>
<comment type="similarity">
    <text evidence="1">Belongs to the AB hydrolase superfamily. Lipase family.</text>
</comment>
<keyword evidence="6" id="KW-0325">Glycoprotein</keyword>
<dbReference type="PANTHER" id="PTHR11005">
    <property type="entry name" value="LYSOSOMAL ACID LIPASE-RELATED"/>
    <property type="match status" value="1"/>
</dbReference>
<evidence type="ECO:0000256" key="2">
    <source>
        <dbReference type="ARBA" id="ARBA00022729"/>
    </source>
</evidence>
<dbReference type="InterPro" id="IPR006693">
    <property type="entry name" value="AB_hydrolase_lipase"/>
</dbReference>
<keyword evidence="2" id="KW-0732">Signal</keyword>
<proteinExistence type="inferred from homology"/>
<evidence type="ECO:0000256" key="6">
    <source>
        <dbReference type="ARBA" id="ARBA00023180"/>
    </source>
</evidence>
<keyword evidence="9" id="KW-1185">Reference proteome</keyword>
<evidence type="ECO:0000313" key="8">
    <source>
        <dbReference type="EMBL" id="CAH1100354.1"/>
    </source>
</evidence>